<evidence type="ECO:0000313" key="3">
    <source>
        <dbReference type="Proteomes" id="UP001596472"/>
    </source>
</evidence>
<keyword evidence="1" id="KW-0472">Membrane</keyword>
<keyword evidence="1" id="KW-1133">Transmembrane helix</keyword>
<protein>
    <submittedName>
        <fullName evidence="2">Uncharacterized protein</fullName>
    </submittedName>
</protein>
<proteinExistence type="predicted"/>
<dbReference type="RefSeq" id="WP_379711354.1">
    <property type="nucleotide sequence ID" value="NZ_JBHTBS010000003.1"/>
</dbReference>
<organism evidence="2 3">
    <name type="scientific">Haloferula chungangensis</name>
    <dbReference type="NCBI Taxonomy" id="1048331"/>
    <lineage>
        <taxon>Bacteria</taxon>
        <taxon>Pseudomonadati</taxon>
        <taxon>Verrucomicrobiota</taxon>
        <taxon>Verrucomicrobiia</taxon>
        <taxon>Verrucomicrobiales</taxon>
        <taxon>Verrucomicrobiaceae</taxon>
        <taxon>Haloferula</taxon>
    </lineage>
</organism>
<evidence type="ECO:0000313" key="2">
    <source>
        <dbReference type="EMBL" id="MFC7337239.1"/>
    </source>
</evidence>
<gene>
    <name evidence="2" type="ORF">ACFQY0_08630</name>
</gene>
<dbReference type="Proteomes" id="UP001596472">
    <property type="component" value="Unassembled WGS sequence"/>
</dbReference>
<comment type="caution">
    <text evidence="2">The sequence shown here is derived from an EMBL/GenBank/DDBJ whole genome shotgun (WGS) entry which is preliminary data.</text>
</comment>
<sequence>MKSCFGMLISLIILIAVIGAAVGIWYLSDTAEFERVEAPAR</sequence>
<name>A0ABW2L676_9BACT</name>
<dbReference type="EMBL" id="JBHTBS010000003">
    <property type="protein sequence ID" value="MFC7337239.1"/>
    <property type="molecule type" value="Genomic_DNA"/>
</dbReference>
<evidence type="ECO:0000256" key="1">
    <source>
        <dbReference type="SAM" id="Phobius"/>
    </source>
</evidence>
<feature type="transmembrane region" description="Helical" evidence="1">
    <location>
        <begin position="7"/>
        <end position="27"/>
    </location>
</feature>
<reference evidence="3" key="1">
    <citation type="journal article" date="2019" name="Int. J. Syst. Evol. Microbiol.">
        <title>The Global Catalogue of Microorganisms (GCM) 10K type strain sequencing project: providing services to taxonomists for standard genome sequencing and annotation.</title>
        <authorList>
            <consortium name="The Broad Institute Genomics Platform"/>
            <consortium name="The Broad Institute Genome Sequencing Center for Infectious Disease"/>
            <person name="Wu L."/>
            <person name="Ma J."/>
        </authorList>
    </citation>
    <scope>NUCLEOTIDE SEQUENCE [LARGE SCALE GENOMIC DNA]</scope>
    <source>
        <strain evidence="3">CGMCC 4.1467</strain>
    </source>
</reference>
<accession>A0ABW2L676</accession>
<keyword evidence="1" id="KW-0812">Transmembrane</keyword>
<keyword evidence="3" id="KW-1185">Reference proteome</keyword>